<dbReference type="InterPro" id="IPR016135">
    <property type="entry name" value="UBQ-conjugating_enzyme/RWD"/>
</dbReference>
<feature type="domain" description="UBC core" evidence="1">
    <location>
        <begin position="8"/>
        <end position="164"/>
    </location>
</feature>
<evidence type="ECO:0000313" key="3">
    <source>
        <dbReference type="Proteomes" id="UP000053424"/>
    </source>
</evidence>
<dbReference type="AlphaFoldDB" id="A0A0C2XT56"/>
<dbReference type="Proteomes" id="UP000053424">
    <property type="component" value="Unassembled WGS sequence"/>
</dbReference>
<keyword evidence="3" id="KW-1185">Reference proteome</keyword>
<dbReference type="PROSITE" id="PS50127">
    <property type="entry name" value="UBC_2"/>
    <property type="match status" value="1"/>
</dbReference>
<dbReference type="EMBL" id="KN831781">
    <property type="protein sequence ID" value="KIM40863.1"/>
    <property type="molecule type" value="Genomic_DNA"/>
</dbReference>
<organism evidence="2 3">
    <name type="scientific">Hebeloma cylindrosporum</name>
    <dbReference type="NCBI Taxonomy" id="76867"/>
    <lineage>
        <taxon>Eukaryota</taxon>
        <taxon>Fungi</taxon>
        <taxon>Dikarya</taxon>
        <taxon>Basidiomycota</taxon>
        <taxon>Agaricomycotina</taxon>
        <taxon>Agaricomycetes</taxon>
        <taxon>Agaricomycetidae</taxon>
        <taxon>Agaricales</taxon>
        <taxon>Agaricineae</taxon>
        <taxon>Hymenogastraceae</taxon>
        <taxon>Hebeloma</taxon>
    </lineage>
</organism>
<proteinExistence type="predicted"/>
<dbReference type="OrthoDB" id="109543at2759"/>
<dbReference type="Pfam" id="PF00179">
    <property type="entry name" value="UQ_con"/>
    <property type="match status" value="1"/>
</dbReference>
<dbReference type="HOGENOM" id="CLU_016315_1_0_1"/>
<name>A0A0C2XT56_HEBCY</name>
<evidence type="ECO:0000259" key="1">
    <source>
        <dbReference type="PROSITE" id="PS50127"/>
    </source>
</evidence>
<dbReference type="InterPro" id="IPR000608">
    <property type="entry name" value="UBC"/>
</dbReference>
<dbReference type="SMART" id="SM00212">
    <property type="entry name" value="UBCc"/>
    <property type="match status" value="1"/>
</dbReference>
<accession>A0A0C2XT56</accession>
<evidence type="ECO:0000313" key="2">
    <source>
        <dbReference type="EMBL" id="KIM40863.1"/>
    </source>
</evidence>
<sequence>MSSPWSRRLLTRLHQDLAELQDNPYPGVAVFTDDANLRKLCLVLTPPGGPWKDLALHFAVELPDNWPSAPPRVSSSVENIKHPNLFGSYICCDLLRPIEMLERGYSGGYTPALTLRGLFLQFLTFFSSTKVDQDYGSTIEIGESEFVTYLWSHEVGRHLSGSRRHDDPCADKTLQKDLERIWTSERSKAQKFAAQPTGIQGEVLDHQTKLITSRNTVLHRIVRPNPRRISTLSLIRQWHCEKCPYGSTILPHDQTILTTKQDLIGRVPASLLQPPVTCQISLLNDDILGELGFQLPSESIISFSIAYPRFRDVVNSLHVLLRQELRCFFLRIPLNESILGIGVHLDAGPRTLSSDFDWLSMEAFDKFYVRNSIEKRPFSYFLPLAFNRAHFGRAHKEIWKRLSEIHAGLREAEVAITRKTKRPSNRRLGPPLKPHHVVDVVYRMMNNVVVSLMKSCEDTIGGRSSNSQTLMRASEKAVVSYCHLFHLLLRLCETTPAILLDANSRVRCFIDRPELRVKAHTPDMGELIVLVMLVLMLPVKDQQPITWENLCGKFLEEAITRNVLWVLKESPELEIMESGASDYRLNKTFDNSKTSLRLIMFQMTFLRSFIATYSSGTARLDGNYGFPDKEIPEQMVNEIKAIYQVDAWPKFFQRIEYARGPGFTKASFSDMLRETVKKSAEKKYHTPLTHHGRLEELRRKRMDIPR</sequence>
<dbReference type="Gene3D" id="3.10.110.10">
    <property type="entry name" value="Ubiquitin Conjugating Enzyme"/>
    <property type="match status" value="1"/>
</dbReference>
<protein>
    <recommendedName>
        <fullName evidence="1">UBC core domain-containing protein</fullName>
    </recommendedName>
</protein>
<reference evidence="2 3" key="1">
    <citation type="submission" date="2014-04" db="EMBL/GenBank/DDBJ databases">
        <authorList>
            <consortium name="DOE Joint Genome Institute"/>
            <person name="Kuo A."/>
            <person name="Gay G."/>
            <person name="Dore J."/>
            <person name="Kohler A."/>
            <person name="Nagy L.G."/>
            <person name="Floudas D."/>
            <person name="Copeland A."/>
            <person name="Barry K.W."/>
            <person name="Cichocki N."/>
            <person name="Veneault-Fourrey C."/>
            <person name="LaButti K."/>
            <person name="Lindquist E.A."/>
            <person name="Lipzen A."/>
            <person name="Lundell T."/>
            <person name="Morin E."/>
            <person name="Murat C."/>
            <person name="Sun H."/>
            <person name="Tunlid A."/>
            <person name="Henrissat B."/>
            <person name="Grigoriev I.V."/>
            <person name="Hibbett D.S."/>
            <person name="Martin F."/>
            <person name="Nordberg H.P."/>
            <person name="Cantor M.N."/>
            <person name="Hua S.X."/>
        </authorList>
    </citation>
    <scope>NUCLEOTIDE SEQUENCE [LARGE SCALE GENOMIC DNA]</scope>
    <source>
        <strain evidence="3">h7</strain>
    </source>
</reference>
<gene>
    <name evidence="2" type="ORF">M413DRAFT_445649</name>
</gene>
<dbReference type="STRING" id="686832.A0A0C2XT56"/>
<dbReference type="SUPFAM" id="SSF54495">
    <property type="entry name" value="UBC-like"/>
    <property type="match status" value="1"/>
</dbReference>
<reference evidence="3" key="2">
    <citation type="submission" date="2015-01" db="EMBL/GenBank/DDBJ databases">
        <title>Evolutionary Origins and Diversification of the Mycorrhizal Mutualists.</title>
        <authorList>
            <consortium name="DOE Joint Genome Institute"/>
            <consortium name="Mycorrhizal Genomics Consortium"/>
            <person name="Kohler A."/>
            <person name="Kuo A."/>
            <person name="Nagy L.G."/>
            <person name="Floudas D."/>
            <person name="Copeland A."/>
            <person name="Barry K.W."/>
            <person name="Cichocki N."/>
            <person name="Veneault-Fourrey C."/>
            <person name="LaButti K."/>
            <person name="Lindquist E.A."/>
            <person name="Lipzen A."/>
            <person name="Lundell T."/>
            <person name="Morin E."/>
            <person name="Murat C."/>
            <person name="Riley R."/>
            <person name="Ohm R."/>
            <person name="Sun H."/>
            <person name="Tunlid A."/>
            <person name="Henrissat B."/>
            <person name="Grigoriev I.V."/>
            <person name="Hibbett D.S."/>
            <person name="Martin F."/>
        </authorList>
    </citation>
    <scope>NUCLEOTIDE SEQUENCE [LARGE SCALE GENOMIC DNA]</scope>
    <source>
        <strain evidence="3">h7</strain>
    </source>
</reference>